<protein>
    <submittedName>
        <fullName evidence="1">Uncharacterized protein</fullName>
    </submittedName>
</protein>
<sequence length="149" mass="16678">MPKTTTQAEKDALLAKMERDRAELADAFARAATHTKTSSGWASTTALAAGAVIGWPRFLKKPMRAMAAVALRDRFSNVLKRRHQRRADSPAANAEVDRLAQLTTDLRQAIERVAPAEEVEHIRRELDDQVRRIRELKALETTPGQTLPR</sequence>
<dbReference type="AlphaFoldDB" id="A0A261U3T5"/>
<dbReference type="Proteomes" id="UP000216885">
    <property type="component" value="Unassembled WGS sequence"/>
</dbReference>
<evidence type="ECO:0000313" key="1">
    <source>
        <dbReference type="EMBL" id="OZI56275.1"/>
    </source>
</evidence>
<organism evidence="1 2">
    <name type="scientific">Bordetella genomosp. 4</name>
    <dbReference type="NCBI Taxonomy" id="463044"/>
    <lineage>
        <taxon>Bacteria</taxon>
        <taxon>Pseudomonadati</taxon>
        <taxon>Pseudomonadota</taxon>
        <taxon>Betaproteobacteria</taxon>
        <taxon>Burkholderiales</taxon>
        <taxon>Alcaligenaceae</taxon>
        <taxon>Bordetella</taxon>
    </lineage>
</organism>
<accession>A0A261U3T5</accession>
<evidence type="ECO:0000313" key="2">
    <source>
        <dbReference type="Proteomes" id="UP000216885"/>
    </source>
</evidence>
<keyword evidence="2" id="KW-1185">Reference proteome</keyword>
<dbReference type="EMBL" id="NEVQ01000013">
    <property type="protein sequence ID" value="OZI56275.1"/>
    <property type="molecule type" value="Genomic_DNA"/>
</dbReference>
<dbReference type="RefSeq" id="WP_094821338.1">
    <property type="nucleotide sequence ID" value="NZ_NEVO01000007.1"/>
</dbReference>
<reference evidence="1 2" key="1">
    <citation type="submission" date="2017-05" db="EMBL/GenBank/DDBJ databases">
        <title>Complete and WGS of Bordetella genogroups.</title>
        <authorList>
            <person name="Spilker T."/>
            <person name="LiPuma J."/>
        </authorList>
    </citation>
    <scope>NUCLEOTIDE SEQUENCE [LARGE SCALE GENOMIC DNA]</scope>
    <source>
        <strain evidence="1 2">AU9919</strain>
    </source>
</reference>
<name>A0A261U3T5_9BORD</name>
<gene>
    <name evidence="1" type="ORF">CAL20_12605</name>
</gene>
<dbReference type="OrthoDB" id="8667368at2"/>
<comment type="caution">
    <text evidence="1">The sequence shown here is derived from an EMBL/GenBank/DDBJ whole genome shotgun (WGS) entry which is preliminary data.</text>
</comment>
<proteinExistence type="predicted"/>